<keyword evidence="1" id="KW-0472">Membrane</keyword>
<feature type="transmembrane region" description="Helical" evidence="1">
    <location>
        <begin position="133"/>
        <end position="154"/>
    </location>
</feature>
<keyword evidence="1" id="KW-1133">Transmembrane helix</keyword>
<evidence type="ECO:0000313" key="3">
    <source>
        <dbReference type="Proteomes" id="UP001221142"/>
    </source>
</evidence>
<dbReference type="Proteomes" id="UP001221142">
    <property type="component" value="Unassembled WGS sequence"/>
</dbReference>
<protein>
    <submittedName>
        <fullName evidence="2">Uncharacterized protein</fullName>
    </submittedName>
</protein>
<name>A0AAD7FX77_9AGAR</name>
<sequence length="173" mass="19938">MTEDLPLCRLGGLDLNLVKRCWGLETCLPIDPLRWKPFEPRHPNYISPVALQVLSCGQDGIKFIEPTVSQQTVVQRQMRQVLYDAASLIYLTIRRVFEILMECLETDTPLPATCRRLHRKASRIPAAWTCDELLNIFILFLWIIFAVAIFGGYVQLAPRERARNWVYTGSFSL</sequence>
<comment type="caution">
    <text evidence="2">The sequence shown here is derived from an EMBL/GenBank/DDBJ whole genome shotgun (WGS) entry which is preliminary data.</text>
</comment>
<organism evidence="2 3">
    <name type="scientific">Roridomyces roridus</name>
    <dbReference type="NCBI Taxonomy" id="1738132"/>
    <lineage>
        <taxon>Eukaryota</taxon>
        <taxon>Fungi</taxon>
        <taxon>Dikarya</taxon>
        <taxon>Basidiomycota</taxon>
        <taxon>Agaricomycotina</taxon>
        <taxon>Agaricomycetes</taxon>
        <taxon>Agaricomycetidae</taxon>
        <taxon>Agaricales</taxon>
        <taxon>Marasmiineae</taxon>
        <taxon>Mycenaceae</taxon>
        <taxon>Roridomyces</taxon>
    </lineage>
</organism>
<keyword evidence="1" id="KW-0812">Transmembrane</keyword>
<accession>A0AAD7FX77</accession>
<reference evidence="2" key="1">
    <citation type="submission" date="2023-03" db="EMBL/GenBank/DDBJ databases">
        <title>Massive genome expansion in bonnet fungi (Mycena s.s.) driven by repeated elements and novel gene families across ecological guilds.</title>
        <authorList>
            <consortium name="Lawrence Berkeley National Laboratory"/>
            <person name="Harder C.B."/>
            <person name="Miyauchi S."/>
            <person name="Viragh M."/>
            <person name="Kuo A."/>
            <person name="Thoen E."/>
            <person name="Andreopoulos B."/>
            <person name="Lu D."/>
            <person name="Skrede I."/>
            <person name="Drula E."/>
            <person name="Henrissat B."/>
            <person name="Morin E."/>
            <person name="Kohler A."/>
            <person name="Barry K."/>
            <person name="LaButti K."/>
            <person name="Morin E."/>
            <person name="Salamov A."/>
            <person name="Lipzen A."/>
            <person name="Mereny Z."/>
            <person name="Hegedus B."/>
            <person name="Baldrian P."/>
            <person name="Stursova M."/>
            <person name="Weitz H."/>
            <person name="Taylor A."/>
            <person name="Grigoriev I.V."/>
            <person name="Nagy L.G."/>
            <person name="Martin F."/>
            <person name="Kauserud H."/>
        </authorList>
    </citation>
    <scope>NUCLEOTIDE SEQUENCE</scope>
    <source>
        <strain evidence="2">9284</strain>
    </source>
</reference>
<dbReference type="AlphaFoldDB" id="A0AAD7FX77"/>
<evidence type="ECO:0000256" key="1">
    <source>
        <dbReference type="SAM" id="Phobius"/>
    </source>
</evidence>
<evidence type="ECO:0000313" key="2">
    <source>
        <dbReference type="EMBL" id="KAJ7644224.1"/>
    </source>
</evidence>
<proteinExistence type="predicted"/>
<dbReference type="EMBL" id="JARKIF010000003">
    <property type="protein sequence ID" value="KAJ7644224.1"/>
    <property type="molecule type" value="Genomic_DNA"/>
</dbReference>
<gene>
    <name evidence="2" type="ORF">FB45DRAFT_897269</name>
</gene>
<keyword evidence="3" id="KW-1185">Reference proteome</keyword>